<dbReference type="GO" id="GO:0016787">
    <property type="term" value="F:hydrolase activity"/>
    <property type="evidence" value="ECO:0007669"/>
    <property type="project" value="InterPro"/>
</dbReference>
<feature type="binding site" evidence="1">
    <location>
        <position position="13"/>
    </location>
    <ligand>
        <name>Mg(2+)</name>
        <dbReference type="ChEBI" id="CHEBI:18420"/>
        <note>catalytic</note>
    </ligand>
</feature>
<dbReference type="Proteomes" id="UP000003586">
    <property type="component" value="Chromosome"/>
</dbReference>
<dbReference type="EMBL" id="CP007035">
    <property type="protein sequence ID" value="AHF17232.1"/>
    <property type="molecule type" value="Genomic_DNA"/>
</dbReference>
<dbReference type="GO" id="GO:0004519">
    <property type="term" value="F:endonuclease activity"/>
    <property type="evidence" value="ECO:0007669"/>
    <property type="project" value="TreeGrafter"/>
</dbReference>
<reference evidence="3 4" key="1">
    <citation type="submission" date="2013-12" db="EMBL/GenBank/DDBJ databases">
        <authorList>
            <consortium name="DOE Joint Genome Institute"/>
            <person name="Eisen J."/>
            <person name="Huntemann M."/>
            <person name="Han J."/>
            <person name="Chen A."/>
            <person name="Kyrpides N."/>
            <person name="Mavromatis K."/>
            <person name="Markowitz V."/>
            <person name="Palaniappan K."/>
            <person name="Ivanova N."/>
            <person name="Schaumberg A."/>
            <person name="Pati A."/>
            <person name="Liolios K."/>
            <person name="Nordberg H.P."/>
            <person name="Cantor M.N."/>
            <person name="Hua S.X."/>
            <person name="Woyke T."/>
        </authorList>
    </citation>
    <scope>NUCLEOTIDE SEQUENCE [LARGE SCALE GENOMIC DNA]</scope>
    <source>
        <strain evidence="4">DSM 19437</strain>
    </source>
</reference>
<gene>
    <name evidence="3" type="ORF">NIASO_04155</name>
</gene>
<dbReference type="InterPro" id="IPR040255">
    <property type="entry name" value="Non-specific_endonuclease"/>
</dbReference>
<feature type="domain" description="DNA/RNA non-specific endonuclease/pyrophosphatase/phosphodiesterase" evidence="2">
    <location>
        <begin position="3"/>
        <end position="88"/>
    </location>
</feature>
<keyword evidence="4" id="KW-1185">Reference proteome</keyword>
<organism evidence="3 4">
    <name type="scientific">Niabella soli DSM 19437</name>
    <dbReference type="NCBI Taxonomy" id="929713"/>
    <lineage>
        <taxon>Bacteria</taxon>
        <taxon>Pseudomonadati</taxon>
        <taxon>Bacteroidota</taxon>
        <taxon>Chitinophagia</taxon>
        <taxon>Chitinophagales</taxon>
        <taxon>Chitinophagaceae</taxon>
        <taxon>Niabella</taxon>
    </lineage>
</organism>
<evidence type="ECO:0000259" key="2">
    <source>
        <dbReference type="Pfam" id="PF01223"/>
    </source>
</evidence>
<dbReference type="GO" id="GO:0046872">
    <property type="term" value="F:metal ion binding"/>
    <property type="evidence" value="ECO:0007669"/>
    <property type="project" value="UniProtKB-KW"/>
</dbReference>
<dbReference type="RefSeq" id="WP_008583350.1">
    <property type="nucleotide sequence ID" value="NZ_CP007035.1"/>
</dbReference>
<dbReference type="InterPro" id="IPR001604">
    <property type="entry name" value="Endo_G_ENPP1-like_dom"/>
</dbReference>
<protein>
    <recommendedName>
        <fullName evidence="2">DNA/RNA non-specific endonuclease/pyrophosphatase/phosphodiesterase domain-containing protein</fullName>
    </recommendedName>
</protein>
<dbReference type="HOGENOM" id="CLU_2082302_0_0_10"/>
<sequence length="117" mass="12990">MAANMIPQAPQNNQRTWNDLETYIRSQVTAGQEVYIITGSYGRLGTIDAGHIVIPSNIWKVVVFLKNGNNDLKRINAGTRVLAVNTPIQKQLMPIGKNILLPLASLKKIRATSCYRT</sequence>
<accession>W0F2J0</accession>
<dbReference type="Pfam" id="PF01223">
    <property type="entry name" value="Endonuclease_NS"/>
    <property type="match status" value="1"/>
</dbReference>
<dbReference type="STRING" id="929713.NIASO_04155"/>
<evidence type="ECO:0000313" key="4">
    <source>
        <dbReference type="Proteomes" id="UP000003586"/>
    </source>
</evidence>
<dbReference type="GO" id="GO:0003676">
    <property type="term" value="F:nucleic acid binding"/>
    <property type="evidence" value="ECO:0007669"/>
    <property type="project" value="InterPro"/>
</dbReference>
<dbReference type="InterPro" id="IPR044925">
    <property type="entry name" value="His-Me_finger_sf"/>
</dbReference>
<keyword evidence="1" id="KW-0479">Metal-binding</keyword>
<dbReference type="KEGG" id="nso:NIASO_04155"/>
<dbReference type="Gene3D" id="3.40.570.10">
    <property type="entry name" value="Extracellular Endonuclease, subunit A"/>
    <property type="match status" value="1"/>
</dbReference>
<dbReference type="PANTHER" id="PTHR13966">
    <property type="entry name" value="ENDONUCLEASE RELATED"/>
    <property type="match status" value="1"/>
</dbReference>
<dbReference type="AlphaFoldDB" id="W0F2J0"/>
<dbReference type="SUPFAM" id="SSF54060">
    <property type="entry name" value="His-Me finger endonucleases"/>
    <property type="match status" value="1"/>
</dbReference>
<dbReference type="InterPro" id="IPR044929">
    <property type="entry name" value="DNA/RNA_non-sp_Endonuclease_sf"/>
</dbReference>
<dbReference type="PANTHER" id="PTHR13966:SF5">
    <property type="entry name" value="ENDONUCLEASE G, MITOCHONDRIAL"/>
    <property type="match status" value="1"/>
</dbReference>
<name>W0F2J0_9BACT</name>
<proteinExistence type="predicted"/>
<evidence type="ECO:0000256" key="1">
    <source>
        <dbReference type="PIRSR" id="PIRSR640255-2"/>
    </source>
</evidence>
<evidence type="ECO:0000313" key="3">
    <source>
        <dbReference type="EMBL" id="AHF17232.1"/>
    </source>
</evidence>
<dbReference type="eggNOG" id="COG1864">
    <property type="taxonomic scope" value="Bacteria"/>
</dbReference>